<dbReference type="InterPro" id="IPR052924">
    <property type="entry name" value="OsmC/Ohr_hydroprdx_reductase"/>
</dbReference>
<dbReference type="InterPro" id="IPR003718">
    <property type="entry name" value="OsmC/Ohr_fam"/>
</dbReference>
<proteinExistence type="predicted"/>
<dbReference type="SUPFAM" id="SSF82784">
    <property type="entry name" value="OsmC-like"/>
    <property type="match status" value="1"/>
</dbReference>
<accession>A0A7D6VAH5</accession>
<evidence type="ECO:0000313" key="1">
    <source>
        <dbReference type="EMBL" id="QLY28137.1"/>
    </source>
</evidence>
<dbReference type="InterPro" id="IPR015946">
    <property type="entry name" value="KH_dom-like_a/b"/>
</dbReference>
<dbReference type="Pfam" id="PF02566">
    <property type="entry name" value="OsmC"/>
    <property type="match status" value="1"/>
</dbReference>
<sequence>MTVADIDPDALRATADAVRHDPVKGRFTFRVDGDWYGGFRLRSQVGALTHAGELDTGRAGRFTLAADEPAEVLGTDTAVSPVEYVLQALAGCYTVTLASNAALRGIALHGVHLDLEADLDLAGFLAVDPNARPGIGVIRVAVALDAPDSTDAELDELVEVLQRRSVIRDTLVNPVAVETVWRRG</sequence>
<reference evidence="1 2" key="1">
    <citation type="submission" date="2020-07" db="EMBL/GenBank/DDBJ databases">
        <authorList>
            <person name="Zhuang K."/>
            <person name="Ran Y."/>
        </authorList>
    </citation>
    <scope>NUCLEOTIDE SEQUENCE [LARGE SCALE GENOMIC DNA]</scope>
    <source>
        <strain evidence="1 2">WCH-YHL-001</strain>
    </source>
</reference>
<dbReference type="KEGG" id="nhu:H0264_22380"/>
<gene>
    <name evidence="1" type="ORF">H0264_22380</name>
</gene>
<dbReference type="PANTHER" id="PTHR35368:SF1">
    <property type="entry name" value="HYDROPEROXIDE REDUCTASE"/>
    <property type="match status" value="1"/>
</dbReference>
<dbReference type="Proteomes" id="UP000515512">
    <property type="component" value="Chromosome"/>
</dbReference>
<dbReference type="EMBL" id="CP059399">
    <property type="protein sequence ID" value="QLY28137.1"/>
    <property type="molecule type" value="Genomic_DNA"/>
</dbReference>
<keyword evidence="2" id="KW-1185">Reference proteome</keyword>
<organism evidence="1 2">
    <name type="scientific">Nocardia huaxiensis</name>
    <dbReference type="NCBI Taxonomy" id="2755382"/>
    <lineage>
        <taxon>Bacteria</taxon>
        <taxon>Bacillati</taxon>
        <taxon>Actinomycetota</taxon>
        <taxon>Actinomycetes</taxon>
        <taxon>Mycobacteriales</taxon>
        <taxon>Nocardiaceae</taxon>
        <taxon>Nocardia</taxon>
    </lineage>
</organism>
<dbReference type="InterPro" id="IPR036102">
    <property type="entry name" value="OsmC/Ohrsf"/>
</dbReference>
<dbReference type="AlphaFoldDB" id="A0A7D6VAH5"/>
<dbReference type="Gene3D" id="3.30.300.20">
    <property type="match status" value="1"/>
</dbReference>
<dbReference type="RefSeq" id="WP_181579345.1">
    <property type="nucleotide sequence ID" value="NZ_CP059399.1"/>
</dbReference>
<name>A0A7D6VAH5_9NOCA</name>
<dbReference type="PANTHER" id="PTHR35368">
    <property type="entry name" value="HYDROPEROXIDE REDUCTASE"/>
    <property type="match status" value="1"/>
</dbReference>
<protein>
    <submittedName>
        <fullName evidence="1">OsmC family protein</fullName>
    </submittedName>
</protein>
<evidence type="ECO:0000313" key="2">
    <source>
        <dbReference type="Proteomes" id="UP000515512"/>
    </source>
</evidence>